<accession>A0A1I1DAJ1</accession>
<dbReference type="Proteomes" id="UP000198832">
    <property type="component" value="Unassembled WGS sequence"/>
</dbReference>
<feature type="transmembrane region" description="Helical" evidence="2">
    <location>
        <begin position="37"/>
        <end position="62"/>
    </location>
</feature>
<gene>
    <name evidence="3" type="ORF">SAMN04487968_10196</name>
</gene>
<keyword evidence="2" id="KW-0812">Transmembrane</keyword>
<dbReference type="STRING" id="574651.SAMN04487968_10196"/>
<evidence type="ECO:0000313" key="4">
    <source>
        <dbReference type="Proteomes" id="UP000198832"/>
    </source>
</evidence>
<keyword evidence="4" id="KW-1185">Reference proteome</keyword>
<dbReference type="EMBL" id="FOLB01000001">
    <property type="protein sequence ID" value="SFB71382.1"/>
    <property type="molecule type" value="Genomic_DNA"/>
</dbReference>
<name>A0A1I1DAJ1_9ACTN</name>
<evidence type="ECO:0000313" key="3">
    <source>
        <dbReference type="EMBL" id="SFB71382.1"/>
    </source>
</evidence>
<evidence type="ECO:0000256" key="2">
    <source>
        <dbReference type="SAM" id="Phobius"/>
    </source>
</evidence>
<proteinExistence type="predicted"/>
<organism evidence="3 4">
    <name type="scientific">Nocardioides terrae</name>
    <dbReference type="NCBI Taxonomy" id="574651"/>
    <lineage>
        <taxon>Bacteria</taxon>
        <taxon>Bacillati</taxon>
        <taxon>Actinomycetota</taxon>
        <taxon>Actinomycetes</taxon>
        <taxon>Propionibacteriales</taxon>
        <taxon>Nocardioidaceae</taxon>
        <taxon>Nocardioides</taxon>
    </lineage>
</organism>
<reference evidence="3 4" key="1">
    <citation type="submission" date="2016-10" db="EMBL/GenBank/DDBJ databases">
        <authorList>
            <person name="de Groot N.N."/>
        </authorList>
    </citation>
    <scope>NUCLEOTIDE SEQUENCE [LARGE SCALE GENOMIC DNA]</scope>
    <source>
        <strain evidence="3 4">CGMCC 1.7056</strain>
    </source>
</reference>
<sequence length="136" mass="14871">MSPVADPAEPTDPTQGSVETPTRTRRRGRAVRRFRSGLAQVVWVLCSLAALVLALGALFIAFDANTGNALVTFVLDLADRLDLGVFDRNDGIKQWTSENAQTKNALFNWGIGALVWLIGGRVLERVIRPSEPDPTR</sequence>
<feature type="region of interest" description="Disordered" evidence="1">
    <location>
        <begin position="1"/>
        <end position="26"/>
    </location>
</feature>
<dbReference type="AlphaFoldDB" id="A0A1I1DAJ1"/>
<evidence type="ECO:0000256" key="1">
    <source>
        <dbReference type="SAM" id="MobiDB-lite"/>
    </source>
</evidence>
<keyword evidence="2" id="KW-0472">Membrane</keyword>
<keyword evidence="2" id="KW-1133">Transmembrane helix</keyword>
<protein>
    <submittedName>
        <fullName evidence="3">Uncharacterized protein</fullName>
    </submittedName>
</protein>